<dbReference type="InterPro" id="IPR022657">
    <property type="entry name" value="De-COase2_CS"/>
</dbReference>
<dbReference type="FunFam" id="3.20.20.10:FF:000003">
    <property type="entry name" value="Diaminopimelate decarboxylase"/>
    <property type="match status" value="1"/>
</dbReference>
<feature type="modified residue" description="N6-(pyridoxal phosphate)lysine" evidence="5 7">
    <location>
        <position position="60"/>
    </location>
</feature>
<evidence type="ECO:0000313" key="11">
    <source>
        <dbReference type="EMBL" id="NDY42754.1"/>
    </source>
</evidence>
<dbReference type="InterPro" id="IPR029066">
    <property type="entry name" value="PLP-binding_barrel"/>
</dbReference>
<feature type="binding site" evidence="5">
    <location>
        <begin position="273"/>
        <end position="276"/>
    </location>
    <ligand>
        <name>pyridoxal 5'-phosphate</name>
        <dbReference type="ChEBI" id="CHEBI:597326"/>
    </ligand>
</feature>
<evidence type="ECO:0000259" key="10">
    <source>
        <dbReference type="Pfam" id="PF02784"/>
    </source>
</evidence>
<organism evidence="11 12">
    <name type="scientific">Dissulfurirhabdus thermomarina</name>
    <dbReference type="NCBI Taxonomy" id="1765737"/>
    <lineage>
        <taxon>Bacteria</taxon>
        <taxon>Deltaproteobacteria</taxon>
        <taxon>Dissulfurirhabdaceae</taxon>
        <taxon>Dissulfurirhabdus</taxon>
    </lineage>
</organism>
<comment type="cofactor">
    <cofactor evidence="1 5 7 8">
        <name>pyridoxal 5'-phosphate</name>
        <dbReference type="ChEBI" id="CHEBI:597326"/>
    </cofactor>
</comment>
<feature type="binding site" evidence="5">
    <location>
        <position position="312"/>
    </location>
    <ligand>
        <name>substrate</name>
    </ligand>
</feature>
<feature type="domain" description="Orn/DAP/Arg decarboxylase 2 N-terminal" evidence="10">
    <location>
        <begin position="36"/>
        <end position="279"/>
    </location>
</feature>
<dbReference type="PRINTS" id="PR01179">
    <property type="entry name" value="ODADCRBXLASE"/>
</dbReference>
<dbReference type="InterPro" id="IPR022644">
    <property type="entry name" value="De-COase2_N"/>
</dbReference>
<keyword evidence="12" id="KW-1185">Reference proteome</keyword>
<dbReference type="PANTHER" id="PTHR43727">
    <property type="entry name" value="DIAMINOPIMELATE DECARBOXYLASE"/>
    <property type="match status" value="1"/>
</dbReference>
<evidence type="ECO:0000313" key="12">
    <source>
        <dbReference type="Proteomes" id="UP000469346"/>
    </source>
</evidence>
<comment type="function">
    <text evidence="5">Specifically catalyzes the decarboxylation of meso-diaminopimelate (meso-DAP) to L-lysine.</text>
</comment>
<dbReference type="EMBL" id="JAAGRR010000082">
    <property type="protein sequence ID" value="NDY42754.1"/>
    <property type="molecule type" value="Genomic_DNA"/>
</dbReference>
<dbReference type="Gene3D" id="2.40.37.10">
    <property type="entry name" value="Lyase, Ornithine Decarboxylase, Chain A, domain 1"/>
    <property type="match status" value="1"/>
</dbReference>
<dbReference type="Proteomes" id="UP000469346">
    <property type="component" value="Unassembled WGS sequence"/>
</dbReference>
<dbReference type="InterPro" id="IPR022653">
    <property type="entry name" value="De-COase2_pyr-phos_BS"/>
</dbReference>
<comment type="pathway">
    <text evidence="5 8">Amino-acid biosynthesis; L-lysine biosynthesis via DAP pathway; L-lysine from DL-2,6-diaminopimelate: step 1/1.</text>
</comment>
<dbReference type="GO" id="GO:0009089">
    <property type="term" value="P:lysine biosynthetic process via diaminopimelate"/>
    <property type="evidence" value="ECO:0007669"/>
    <property type="project" value="UniProtKB-UniRule"/>
</dbReference>
<dbReference type="HAMAP" id="MF_02120">
    <property type="entry name" value="LysA"/>
    <property type="match status" value="1"/>
</dbReference>
<sequence>MHDFHYRGEELYCEEVPVAQVARRVGTPFYLYSARTLARHVRAFQEAFAARPHLLCFAVKANGNLAVLHLLGRLGTGADIVSGGELHRALMAGIPPERIVYSGVGKTAREIRRALEAGILLFNVESLPELDAIAAEARRAGRTARVAFRVNPDVDPKTHPYISTGLERNKFGIPMAQAREAYARAARLPGIEVAGVDCHIGSQLTELAPFVDALRRVKALVEELAADGHEIRYLDLGGGLGIPYRDEAPPAPADYARAILAELEGWPQTLVLEPGRAIAGNAGILVTRLLYTKETPRKRFLVVDAAMNDLARPSLYQAHHEILPVRRAGPPVGPADVVGPICESGDFLARDRDLPRFPRRALLAVMSAGAYGFTMSSNYNARPRVPEVLVRGERFAVVRRRETLAQLVRGESIPGFLAE</sequence>
<feature type="binding site" evidence="5">
    <location>
        <position position="343"/>
    </location>
    <ligand>
        <name>substrate</name>
    </ligand>
</feature>
<dbReference type="PRINTS" id="PR01181">
    <property type="entry name" value="DAPDCRBXLASE"/>
</dbReference>
<comment type="subunit">
    <text evidence="5">Homodimer.</text>
</comment>
<keyword evidence="4 5" id="KW-0456">Lyase</keyword>
<keyword evidence="5" id="KW-0028">Amino-acid biosynthesis</keyword>
<feature type="binding site" evidence="5">
    <location>
        <position position="316"/>
    </location>
    <ligand>
        <name>substrate</name>
    </ligand>
</feature>
<evidence type="ECO:0000256" key="7">
    <source>
        <dbReference type="PIRSR" id="PIRSR600183-50"/>
    </source>
</evidence>
<proteinExistence type="inferred from homology"/>
<comment type="similarity">
    <text evidence="5">Belongs to the Orn/Lys/Arg decarboxylase class-II family. LysA subfamily.</text>
</comment>
<dbReference type="PROSITE" id="PS00878">
    <property type="entry name" value="ODR_DC_2_1"/>
    <property type="match status" value="1"/>
</dbReference>
<comment type="caution">
    <text evidence="11">The sequence shown here is derived from an EMBL/GenBank/DDBJ whole genome shotgun (WGS) entry which is preliminary data.</text>
</comment>
<dbReference type="SUPFAM" id="SSF50621">
    <property type="entry name" value="Alanine racemase C-terminal domain-like"/>
    <property type="match status" value="1"/>
</dbReference>
<feature type="binding site" evidence="5">
    <location>
        <position position="239"/>
    </location>
    <ligand>
        <name>pyridoxal 5'-phosphate</name>
        <dbReference type="ChEBI" id="CHEBI:597326"/>
    </ligand>
</feature>
<evidence type="ECO:0000256" key="4">
    <source>
        <dbReference type="ARBA" id="ARBA00023239"/>
    </source>
</evidence>
<dbReference type="PROSITE" id="PS00879">
    <property type="entry name" value="ODR_DC_2_2"/>
    <property type="match status" value="1"/>
</dbReference>
<gene>
    <name evidence="5 11" type="primary">lysA</name>
    <name evidence="11" type="ORF">G3N55_07855</name>
</gene>
<dbReference type="CDD" id="cd06828">
    <property type="entry name" value="PLPDE_III_DapDC"/>
    <property type="match status" value="1"/>
</dbReference>
<dbReference type="Gene3D" id="3.20.20.10">
    <property type="entry name" value="Alanine racemase"/>
    <property type="match status" value="1"/>
</dbReference>
<dbReference type="RefSeq" id="WP_163298886.1">
    <property type="nucleotide sequence ID" value="NZ_JAAGRR010000082.1"/>
</dbReference>
<keyword evidence="2 5" id="KW-0210">Decarboxylase</keyword>
<keyword evidence="5 8" id="KW-0457">Lysine biosynthesis</keyword>
<dbReference type="InterPro" id="IPR022643">
    <property type="entry name" value="De-COase2_C"/>
</dbReference>
<keyword evidence="3 5" id="KW-0663">Pyridoxal phosphate</keyword>
<dbReference type="UniPathway" id="UPA00034">
    <property type="reaction ID" value="UER00027"/>
</dbReference>
<protein>
    <recommendedName>
        <fullName evidence="5 6">Diaminopimelate decarboxylase</fullName>
        <shortName evidence="5">DAP decarboxylase</shortName>
        <shortName evidence="5">DAPDC</shortName>
        <ecNumber evidence="5 6">4.1.1.20</ecNumber>
    </recommendedName>
</protein>
<feature type="domain" description="Orn/DAP/Arg decarboxylase 2 C-terminal" evidence="9">
    <location>
        <begin position="30"/>
        <end position="369"/>
    </location>
</feature>
<dbReference type="AlphaFoldDB" id="A0A6N9TSN2"/>
<dbReference type="InterPro" id="IPR000183">
    <property type="entry name" value="Orn/DAP/Arg_de-COase"/>
</dbReference>
<feature type="binding site" evidence="5">
    <location>
        <position position="371"/>
    </location>
    <ligand>
        <name>pyridoxal 5'-phosphate</name>
        <dbReference type="ChEBI" id="CHEBI:597326"/>
    </ligand>
</feature>
<name>A0A6N9TSN2_DISTH</name>
<dbReference type="GO" id="GO:0008836">
    <property type="term" value="F:diaminopimelate decarboxylase activity"/>
    <property type="evidence" value="ECO:0007669"/>
    <property type="project" value="UniProtKB-UniRule"/>
</dbReference>
<dbReference type="InterPro" id="IPR009006">
    <property type="entry name" value="Ala_racemase/Decarboxylase_C"/>
</dbReference>
<dbReference type="PANTHER" id="PTHR43727:SF2">
    <property type="entry name" value="GROUP IV DECARBOXYLASE"/>
    <property type="match status" value="1"/>
</dbReference>
<evidence type="ECO:0000256" key="6">
    <source>
        <dbReference type="NCBIfam" id="TIGR01048"/>
    </source>
</evidence>
<dbReference type="Pfam" id="PF02784">
    <property type="entry name" value="Orn_Arg_deC_N"/>
    <property type="match status" value="1"/>
</dbReference>
<dbReference type="EC" id="4.1.1.20" evidence="5 6"/>
<dbReference type="SUPFAM" id="SSF51419">
    <property type="entry name" value="PLP-binding barrel"/>
    <property type="match status" value="1"/>
</dbReference>
<evidence type="ECO:0000256" key="3">
    <source>
        <dbReference type="ARBA" id="ARBA00022898"/>
    </source>
</evidence>
<feature type="binding site" evidence="5">
    <location>
        <position position="276"/>
    </location>
    <ligand>
        <name>substrate</name>
    </ligand>
</feature>
<accession>A0A6N9TSN2</accession>
<evidence type="ECO:0000256" key="2">
    <source>
        <dbReference type="ARBA" id="ARBA00022793"/>
    </source>
</evidence>
<feature type="binding site" evidence="5">
    <location>
        <position position="371"/>
    </location>
    <ligand>
        <name>substrate</name>
    </ligand>
</feature>
<evidence type="ECO:0000256" key="8">
    <source>
        <dbReference type="RuleBase" id="RU003738"/>
    </source>
</evidence>
<dbReference type="NCBIfam" id="TIGR01048">
    <property type="entry name" value="lysA"/>
    <property type="match status" value="1"/>
</dbReference>
<dbReference type="Pfam" id="PF00278">
    <property type="entry name" value="Orn_DAP_Arg_deC"/>
    <property type="match status" value="1"/>
</dbReference>
<dbReference type="GO" id="GO:0030170">
    <property type="term" value="F:pyridoxal phosphate binding"/>
    <property type="evidence" value="ECO:0007669"/>
    <property type="project" value="UniProtKB-UniRule"/>
</dbReference>
<comment type="catalytic activity">
    <reaction evidence="5 8">
        <text>meso-2,6-diaminopimelate + H(+) = L-lysine + CO2</text>
        <dbReference type="Rhea" id="RHEA:15101"/>
        <dbReference type="ChEBI" id="CHEBI:15378"/>
        <dbReference type="ChEBI" id="CHEBI:16526"/>
        <dbReference type="ChEBI" id="CHEBI:32551"/>
        <dbReference type="ChEBI" id="CHEBI:57791"/>
        <dbReference type="EC" id="4.1.1.20"/>
    </reaction>
</comment>
<evidence type="ECO:0000259" key="9">
    <source>
        <dbReference type="Pfam" id="PF00278"/>
    </source>
</evidence>
<evidence type="ECO:0000256" key="5">
    <source>
        <dbReference type="HAMAP-Rule" id="MF_02120"/>
    </source>
</evidence>
<feature type="active site" description="Proton donor" evidence="7">
    <location>
        <position position="342"/>
    </location>
</feature>
<evidence type="ECO:0000256" key="1">
    <source>
        <dbReference type="ARBA" id="ARBA00001933"/>
    </source>
</evidence>
<dbReference type="InterPro" id="IPR002986">
    <property type="entry name" value="DAP_deCOOHase_LysA"/>
</dbReference>
<reference evidence="11 12" key="1">
    <citation type="submission" date="2020-02" db="EMBL/GenBank/DDBJ databases">
        <title>Comparative genomics of sulfur disproportionating microorganisms.</title>
        <authorList>
            <person name="Ward L.M."/>
            <person name="Bertran E."/>
            <person name="Johnston D.T."/>
        </authorList>
    </citation>
    <scope>NUCLEOTIDE SEQUENCE [LARGE SCALE GENOMIC DNA]</scope>
    <source>
        <strain evidence="11 12">DSM 100025</strain>
    </source>
</reference>